<feature type="domain" description="Glycosyltransferase 2-like" evidence="1">
    <location>
        <begin position="7"/>
        <end position="129"/>
    </location>
</feature>
<sequence>MKLPLVSIVIPAFKSKFIRQAIESATSQDYPNLEIIVCDDCHTDEINEVIQGLSTSIPVLYEKNKINLGERYNLAKAVRLSSGKYIKFLYDDDVLETNCISALVEVAESDAGISLVSSRRRLIDEAGRFLPDIPATSYPFDSSVRIDGSSCITNLARRPINYIGEPSSVLCRREDILQIGPDPMSLDGTPIDWIGDLAMYVNLLHRGDLALLAEPLSRFRISTLQFSNDARLDKDIANQDYAEFTEAINRLQWSDRQSDGRLLLVAPLDLGAPAYRRINLEKSIRDAYLLRPADINAWLAARTLTPIQRELVERRANEDRELSEILFFLLVDDTTEKEAIDTTLSSLAEFEYQQYLTIEKISASSARIEKPNFLEKVGEVLSRHASAWVGFVRPGEIFLPSGLLMAISSLKGADSCWAVSMDEVYRLANGETGGAFRPAFNLDYLLSFPSGNSRHWLFNSAKLRESIVECVTSSEWFELEVLLRMAELGGLDVFGHISEPLTISDAPVLEDTGEVHEILSSHLARRGYCDARVLCDRPGRYKIVYPHGFEPMVSIIIPTRNQLPMLQRCVETLLEETEYSRYEILIVDNRSDDPDALAWLEGVSKLDESKIRVVRYPEEFNFSAINNMAVSQARGEYLVLLNNDTAIISKTWLKEMINHALRPEVGIVGSKLLFPDGSIQHAGVILGLGGPAEHPFIGEASDAPGYMHRLQVTQNYTALTAACLMIRKSVYVSVGGMDETAFKVSYNDVDLCLKVRQAGYLLVWSPHSVVLHEGSVSQTHVDQSKQREKRARFVAEQDAMYSKWLPVLARDPAYNRNLSLVKPGGFKLADTSISWRPLDSWRPLPVLLAHPADLYGCGHYRVIQPFDALRDKGIVDGALSVGLMHVADLERYDPDVVLLQRQIGSDRLEALRRMKAFSRAFKVYELDDYLPGLPLKSAHRQHMPKDVLRSIKRGLSYVDRFVVSTSALADVFAADHPSIHVVENRLDPVWWGSLPEATRRQSGKPRIGWAGGASHTGDLELVYDVVKDLSEEVDWVFFGMCPDKLRPHVHEFHAGVPIAQYPSKLASLDLDLAIAPVEQNLFNECKSNLRLLEYGICGFPVVCSDVRCYQGQLPVTRVKNRYRDWVDAIRQHLADPEASEQAGRRLQAAVRRDWMLDEDAIALWKKAWLQH</sequence>
<organism evidence="2 3">
    <name type="scientific">Halopseudomonas xinjiangensis</name>
    <dbReference type="NCBI Taxonomy" id="487184"/>
    <lineage>
        <taxon>Bacteria</taxon>
        <taxon>Pseudomonadati</taxon>
        <taxon>Pseudomonadota</taxon>
        <taxon>Gammaproteobacteria</taxon>
        <taxon>Pseudomonadales</taxon>
        <taxon>Pseudomonadaceae</taxon>
        <taxon>Halopseudomonas</taxon>
    </lineage>
</organism>
<dbReference type="OrthoDB" id="9179784at2"/>
<dbReference type="EMBL" id="LT629736">
    <property type="protein sequence ID" value="SDR88208.1"/>
    <property type="molecule type" value="Genomic_DNA"/>
</dbReference>
<dbReference type="CDD" id="cd00761">
    <property type="entry name" value="Glyco_tranf_GTA_type"/>
    <property type="match status" value="1"/>
</dbReference>
<dbReference type="Proteomes" id="UP000243207">
    <property type="component" value="Chromosome I"/>
</dbReference>
<dbReference type="CDD" id="cd04186">
    <property type="entry name" value="GT_2_like_c"/>
    <property type="match status" value="1"/>
</dbReference>
<evidence type="ECO:0000313" key="3">
    <source>
        <dbReference type="Proteomes" id="UP000243207"/>
    </source>
</evidence>
<name>A0A1H1MN87_9GAMM</name>
<dbReference type="GO" id="GO:0016740">
    <property type="term" value="F:transferase activity"/>
    <property type="evidence" value="ECO:0007669"/>
    <property type="project" value="UniProtKB-KW"/>
</dbReference>
<dbReference type="STRING" id="487184.SAMN05216421_0506"/>
<dbReference type="InterPro" id="IPR029044">
    <property type="entry name" value="Nucleotide-diphossugar_trans"/>
</dbReference>
<evidence type="ECO:0000259" key="1">
    <source>
        <dbReference type="Pfam" id="PF00535"/>
    </source>
</evidence>
<dbReference type="SUPFAM" id="SSF53756">
    <property type="entry name" value="UDP-Glycosyltransferase/glycogen phosphorylase"/>
    <property type="match status" value="1"/>
</dbReference>
<dbReference type="SUPFAM" id="SSF53448">
    <property type="entry name" value="Nucleotide-diphospho-sugar transferases"/>
    <property type="match status" value="2"/>
</dbReference>
<gene>
    <name evidence="2" type="ORF">SAMN05216421_0506</name>
</gene>
<dbReference type="Gene3D" id="3.40.50.2000">
    <property type="entry name" value="Glycogen Phosphorylase B"/>
    <property type="match status" value="1"/>
</dbReference>
<dbReference type="InterPro" id="IPR001173">
    <property type="entry name" value="Glyco_trans_2-like"/>
</dbReference>
<dbReference type="PANTHER" id="PTHR43179">
    <property type="entry name" value="RHAMNOSYLTRANSFERASE WBBL"/>
    <property type="match status" value="1"/>
</dbReference>
<dbReference type="RefSeq" id="WP_093391668.1">
    <property type="nucleotide sequence ID" value="NZ_LT629736.1"/>
</dbReference>
<evidence type="ECO:0000313" key="2">
    <source>
        <dbReference type="EMBL" id="SDR88208.1"/>
    </source>
</evidence>
<keyword evidence="2" id="KW-0808">Transferase</keyword>
<feature type="domain" description="Glycosyltransferase 2-like" evidence="1">
    <location>
        <begin position="554"/>
        <end position="676"/>
    </location>
</feature>
<keyword evidence="3" id="KW-1185">Reference proteome</keyword>
<protein>
    <submittedName>
        <fullName evidence="2">Glycosyltransferase, GT2 family</fullName>
    </submittedName>
</protein>
<dbReference type="PANTHER" id="PTHR43179:SF7">
    <property type="entry name" value="RHAMNOSYLTRANSFERASE WBBL"/>
    <property type="match status" value="1"/>
</dbReference>
<proteinExistence type="predicted"/>
<accession>A0A1H1MN87</accession>
<dbReference type="Pfam" id="PF00535">
    <property type="entry name" value="Glycos_transf_2"/>
    <property type="match status" value="2"/>
</dbReference>
<dbReference type="Gene3D" id="3.90.550.10">
    <property type="entry name" value="Spore Coat Polysaccharide Biosynthesis Protein SpsA, Chain A"/>
    <property type="match status" value="2"/>
</dbReference>
<dbReference type="AlphaFoldDB" id="A0A1H1MN87"/>
<reference evidence="3" key="1">
    <citation type="submission" date="2016-10" db="EMBL/GenBank/DDBJ databases">
        <authorList>
            <person name="Varghese N."/>
            <person name="Submissions S."/>
        </authorList>
    </citation>
    <scope>NUCLEOTIDE SEQUENCE [LARGE SCALE GENOMIC DNA]</scope>
    <source>
        <strain evidence="3">NRRL B-51270</strain>
    </source>
</reference>